<feature type="transmembrane region" description="Helical" evidence="1">
    <location>
        <begin position="156"/>
        <end position="174"/>
    </location>
</feature>
<dbReference type="RefSeq" id="WP_044296956.1">
    <property type="nucleotide sequence ID" value="NZ_JTGN01000013.1"/>
</dbReference>
<protein>
    <recommendedName>
        <fullName evidence="4">BCR, YitT family</fullName>
    </recommendedName>
</protein>
<dbReference type="PANTHER" id="PTHR40078">
    <property type="entry name" value="INTEGRAL MEMBRANE PROTEIN-RELATED"/>
    <property type="match status" value="1"/>
</dbReference>
<evidence type="ECO:0000313" key="3">
    <source>
        <dbReference type="Proteomes" id="UP000306509"/>
    </source>
</evidence>
<dbReference type="PANTHER" id="PTHR40078:SF1">
    <property type="entry name" value="INTEGRAL MEMBRANE PROTEIN"/>
    <property type="match status" value="1"/>
</dbReference>
<dbReference type="AlphaFoldDB" id="A0A4U8QBJ1"/>
<dbReference type="EMBL" id="QGQD01000017">
    <property type="protein sequence ID" value="TLD02401.1"/>
    <property type="molecule type" value="Genomic_DNA"/>
</dbReference>
<accession>A0A4U8QBJ1</accession>
<feature type="transmembrane region" description="Helical" evidence="1">
    <location>
        <begin position="180"/>
        <end position="199"/>
    </location>
</feature>
<dbReference type="STRING" id="180332.GCA_000797495_01222"/>
<sequence>MEKLKRYGVFMAGLFVSSLGVSFVTKADLGTSPISSIPYTLSLKYDMTLGEFTIAFSLLLILLQIAILRRGFRKESLLQIPVSVLFGYFIDLTMLLINWVNPGAYIMKIIMLLAGCIILGFGVYLEVLANVVMLPGEAFVQAVTLTWKKDFGPTKVVFDASMTIMAGIISFVIFQEIQGVREGTVVAALVVGFVAKFFGKRLGFMEKILFTTATEKEHDKLIENV</sequence>
<keyword evidence="1" id="KW-1133">Transmembrane helix</keyword>
<dbReference type="Proteomes" id="UP000306509">
    <property type="component" value="Unassembled WGS sequence"/>
</dbReference>
<feature type="transmembrane region" description="Helical" evidence="1">
    <location>
        <begin position="7"/>
        <end position="27"/>
    </location>
</feature>
<keyword evidence="3" id="KW-1185">Reference proteome</keyword>
<organism evidence="2 3">
    <name type="scientific">Robinsoniella peoriensis</name>
    <dbReference type="NCBI Taxonomy" id="180332"/>
    <lineage>
        <taxon>Bacteria</taxon>
        <taxon>Bacillati</taxon>
        <taxon>Bacillota</taxon>
        <taxon>Clostridia</taxon>
        <taxon>Lachnospirales</taxon>
        <taxon>Lachnospiraceae</taxon>
        <taxon>Robinsoniella</taxon>
    </lineage>
</organism>
<name>A0A4U8QBJ1_9FIRM</name>
<gene>
    <name evidence="2" type="ORF">DSM106044_00783</name>
</gene>
<feature type="transmembrane region" description="Helical" evidence="1">
    <location>
        <begin position="80"/>
        <end position="99"/>
    </location>
</feature>
<dbReference type="InterPro" id="IPR038750">
    <property type="entry name" value="YczE/YyaS-like"/>
</dbReference>
<proteinExistence type="predicted"/>
<feature type="transmembrane region" description="Helical" evidence="1">
    <location>
        <begin position="105"/>
        <end position="125"/>
    </location>
</feature>
<dbReference type="Pfam" id="PF19700">
    <property type="entry name" value="DUF6198"/>
    <property type="match status" value="1"/>
</dbReference>
<feature type="transmembrane region" description="Helical" evidence="1">
    <location>
        <begin position="47"/>
        <end position="68"/>
    </location>
</feature>
<evidence type="ECO:0000313" key="2">
    <source>
        <dbReference type="EMBL" id="TLD02401.1"/>
    </source>
</evidence>
<reference evidence="2 3" key="1">
    <citation type="journal article" date="2019" name="Anaerobe">
        <title>Detection of Robinsoniella peoriensis in multiple bone samples of a trauma patient.</title>
        <authorList>
            <person name="Schrottner P."/>
            <person name="Hartwich K."/>
            <person name="Bunk B."/>
            <person name="Schober I."/>
            <person name="Helbig S."/>
            <person name="Rudolph W.W."/>
            <person name="Gunzer F."/>
        </authorList>
    </citation>
    <scope>NUCLEOTIDE SEQUENCE [LARGE SCALE GENOMIC DNA]</scope>
    <source>
        <strain evidence="2 3">DSM 106044</strain>
    </source>
</reference>
<comment type="caution">
    <text evidence="2">The sequence shown here is derived from an EMBL/GenBank/DDBJ whole genome shotgun (WGS) entry which is preliminary data.</text>
</comment>
<keyword evidence="1" id="KW-0812">Transmembrane</keyword>
<keyword evidence="1" id="KW-0472">Membrane</keyword>
<evidence type="ECO:0000256" key="1">
    <source>
        <dbReference type="SAM" id="Phobius"/>
    </source>
</evidence>
<evidence type="ECO:0008006" key="4">
    <source>
        <dbReference type="Google" id="ProtNLM"/>
    </source>
</evidence>